<feature type="chain" id="PRO_5046310218" description="Secreted protein" evidence="1">
    <location>
        <begin position="28"/>
        <end position="133"/>
    </location>
</feature>
<evidence type="ECO:0000313" key="3">
    <source>
        <dbReference type="Proteomes" id="UP001206483"/>
    </source>
</evidence>
<comment type="caution">
    <text evidence="2">The sequence shown here is derived from an EMBL/GenBank/DDBJ whole genome shotgun (WGS) entry which is preliminary data.</text>
</comment>
<proteinExistence type="predicted"/>
<keyword evidence="3" id="KW-1185">Reference proteome</keyword>
<dbReference type="EMBL" id="JAMZDX010000002">
    <property type="protein sequence ID" value="MCP2308415.1"/>
    <property type="molecule type" value="Genomic_DNA"/>
</dbReference>
<organism evidence="2 3">
    <name type="scientific">Kitasatospora paracochleata</name>
    <dbReference type="NCBI Taxonomy" id="58354"/>
    <lineage>
        <taxon>Bacteria</taxon>
        <taxon>Bacillati</taxon>
        <taxon>Actinomycetota</taxon>
        <taxon>Actinomycetes</taxon>
        <taxon>Kitasatosporales</taxon>
        <taxon>Streptomycetaceae</taxon>
        <taxon>Kitasatospora</taxon>
    </lineage>
</organism>
<sequence length="133" mass="13805">MLKNRKAAALGVLVLAGSLLAAAPAQAASPSAKPTPTGDGAKAICKRLPKTQEHVGKALDRLGGDATVVGSVARLEQRVTNAKTAGHTEIQTYLNDRLTFRKSLVTTLQTRQNDLKAVATWCAAQGQSTGSGK</sequence>
<evidence type="ECO:0008006" key="4">
    <source>
        <dbReference type="Google" id="ProtNLM"/>
    </source>
</evidence>
<reference evidence="2 3" key="1">
    <citation type="submission" date="2022-06" db="EMBL/GenBank/DDBJ databases">
        <title>Sequencing the genomes of 1000 actinobacteria strains.</title>
        <authorList>
            <person name="Klenk H.-P."/>
        </authorList>
    </citation>
    <scope>NUCLEOTIDE SEQUENCE [LARGE SCALE GENOMIC DNA]</scope>
    <source>
        <strain evidence="2 3">DSM 41656</strain>
    </source>
</reference>
<keyword evidence="1" id="KW-0732">Signal</keyword>
<protein>
    <recommendedName>
        <fullName evidence="4">Secreted protein</fullName>
    </recommendedName>
</protein>
<name>A0ABT1ITF0_9ACTN</name>
<dbReference type="Proteomes" id="UP001206483">
    <property type="component" value="Unassembled WGS sequence"/>
</dbReference>
<gene>
    <name evidence="2" type="ORF">FHR36_001539</name>
</gene>
<feature type="signal peptide" evidence="1">
    <location>
        <begin position="1"/>
        <end position="27"/>
    </location>
</feature>
<evidence type="ECO:0000256" key="1">
    <source>
        <dbReference type="SAM" id="SignalP"/>
    </source>
</evidence>
<accession>A0ABT1ITF0</accession>
<evidence type="ECO:0000313" key="2">
    <source>
        <dbReference type="EMBL" id="MCP2308415.1"/>
    </source>
</evidence>
<dbReference type="RefSeq" id="WP_253795072.1">
    <property type="nucleotide sequence ID" value="NZ_BAAAUB010000030.1"/>
</dbReference>